<protein>
    <submittedName>
        <fullName evidence="3">Uncharacterized protein</fullName>
    </submittedName>
</protein>
<evidence type="ECO:0000256" key="2">
    <source>
        <dbReference type="SAM" id="MobiDB-lite"/>
    </source>
</evidence>
<evidence type="ECO:0000313" key="3">
    <source>
        <dbReference type="EMBL" id="THU96177.1"/>
    </source>
</evidence>
<accession>A0A4S8M261</accession>
<keyword evidence="1" id="KW-0175">Coiled coil</keyword>
<proteinExistence type="predicted"/>
<feature type="compositionally biased region" description="Low complexity" evidence="2">
    <location>
        <begin position="131"/>
        <end position="145"/>
    </location>
</feature>
<keyword evidence="4" id="KW-1185">Reference proteome</keyword>
<dbReference type="Proteomes" id="UP000297245">
    <property type="component" value="Unassembled WGS sequence"/>
</dbReference>
<sequence>MFWPNTENDFNIGGLDNGGNDVNLGATQGTHSFPTMNNANFGSFPGDSSYNINFMRMSNQDFSSPVTPARLQSSPNPNGLMITVQAEILALQNAREELKKITEEQHAEMEAMKKEVDVLKNHIAEMREQITTTSTVTRTDSNSSSDNGGARKARNGALEKLIHTKAHAALGLQYRRGSTVTLPDPLGPDEEPRTDGDRILYNPIWTKDTHEPINAEFIDAVTTMVENHMKVDNSLESQRFEDIRPSVKNYFDTLAQNWKRQTDPKKKASAQAHRTSNKGYMRRLRDAESLTRVLPQFFDLYGAENCHGIQAIIDEGWLDGCFDDPGNAIPEEWKARADEAANGSKEVWEVRQQAWQAQNLRRILCRLFKLARENAATSGNNVPTPRFHCTKVNVSTGNPRKNIRPWKSFVRESWLKANPTFRVVDDDPKSTILSLEIPDSDFDEVDLKWLADDEACAEAALEK</sequence>
<organism evidence="3 4">
    <name type="scientific">Dendrothele bispora (strain CBS 962.96)</name>
    <dbReference type="NCBI Taxonomy" id="1314807"/>
    <lineage>
        <taxon>Eukaryota</taxon>
        <taxon>Fungi</taxon>
        <taxon>Dikarya</taxon>
        <taxon>Basidiomycota</taxon>
        <taxon>Agaricomycotina</taxon>
        <taxon>Agaricomycetes</taxon>
        <taxon>Agaricomycetidae</taxon>
        <taxon>Agaricales</taxon>
        <taxon>Agaricales incertae sedis</taxon>
        <taxon>Dendrothele</taxon>
    </lineage>
</organism>
<evidence type="ECO:0000256" key="1">
    <source>
        <dbReference type="SAM" id="Coils"/>
    </source>
</evidence>
<dbReference type="AlphaFoldDB" id="A0A4S8M261"/>
<reference evidence="3 4" key="1">
    <citation type="journal article" date="2019" name="Nat. Ecol. Evol.">
        <title>Megaphylogeny resolves global patterns of mushroom evolution.</title>
        <authorList>
            <person name="Varga T."/>
            <person name="Krizsan K."/>
            <person name="Foldi C."/>
            <person name="Dima B."/>
            <person name="Sanchez-Garcia M."/>
            <person name="Sanchez-Ramirez S."/>
            <person name="Szollosi G.J."/>
            <person name="Szarkandi J.G."/>
            <person name="Papp V."/>
            <person name="Albert L."/>
            <person name="Andreopoulos W."/>
            <person name="Angelini C."/>
            <person name="Antonin V."/>
            <person name="Barry K.W."/>
            <person name="Bougher N.L."/>
            <person name="Buchanan P."/>
            <person name="Buyck B."/>
            <person name="Bense V."/>
            <person name="Catcheside P."/>
            <person name="Chovatia M."/>
            <person name="Cooper J."/>
            <person name="Damon W."/>
            <person name="Desjardin D."/>
            <person name="Finy P."/>
            <person name="Geml J."/>
            <person name="Haridas S."/>
            <person name="Hughes K."/>
            <person name="Justo A."/>
            <person name="Karasinski D."/>
            <person name="Kautmanova I."/>
            <person name="Kiss B."/>
            <person name="Kocsube S."/>
            <person name="Kotiranta H."/>
            <person name="LaButti K.M."/>
            <person name="Lechner B.E."/>
            <person name="Liimatainen K."/>
            <person name="Lipzen A."/>
            <person name="Lukacs Z."/>
            <person name="Mihaltcheva S."/>
            <person name="Morgado L.N."/>
            <person name="Niskanen T."/>
            <person name="Noordeloos M.E."/>
            <person name="Ohm R.A."/>
            <person name="Ortiz-Santana B."/>
            <person name="Ovrebo C."/>
            <person name="Racz N."/>
            <person name="Riley R."/>
            <person name="Savchenko A."/>
            <person name="Shiryaev A."/>
            <person name="Soop K."/>
            <person name="Spirin V."/>
            <person name="Szebenyi C."/>
            <person name="Tomsovsky M."/>
            <person name="Tulloss R.E."/>
            <person name="Uehling J."/>
            <person name="Grigoriev I.V."/>
            <person name="Vagvolgyi C."/>
            <person name="Papp T."/>
            <person name="Martin F.M."/>
            <person name="Miettinen O."/>
            <person name="Hibbett D.S."/>
            <person name="Nagy L.G."/>
        </authorList>
    </citation>
    <scope>NUCLEOTIDE SEQUENCE [LARGE SCALE GENOMIC DNA]</scope>
    <source>
        <strain evidence="3 4">CBS 962.96</strain>
    </source>
</reference>
<gene>
    <name evidence="3" type="ORF">K435DRAFT_858777</name>
</gene>
<evidence type="ECO:0000313" key="4">
    <source>
        <dbReference type="Proteomes" id="UP000297245"/>
    </source>
</evidence>
<dbReference type="OrthoDB" id="2757952at2759"/>
<dbReference type="EMBL" id="ML179182">
    <property type="protein sequence ID" value="THU96177.1"/>
    <property type="molecule type" value="Genomic_DNA"/>
</dbReference>
<feature type="region of interest" description="Disordered" evidence="2">
    <location>
        <begin position="130"/>
        <end position="152"/>
    </location>
</feature>
<name>A0A4S8M261_DENBC</name>
<feature type="coiled-coil region" evidence="1">
    <location>
        <begin position="84"/>
        <end position="129"/>
    </location>
</feature>